<proteinExistence type="predicted"/>
<keyword evidence="2" id="KW-0812">Transmembrane</keyword>
<name>A0A6J7DCC7_9ZZZZ</name>
<accession>A0A6J7DCC7</accession>
<dbReference type="EMBL" id="CAFBLM010000018">
    <property type="protein sequence ID" value="CAB4866575.1"/>
    <property type="molecule type" value="Genomic_DNA"/>
</dbReference>
<protein>
    <submittedName>
        <fullName evidence="3">Unannotated protein</fullName>
    </submittedName>
</protein>
<feature type="transmembrane region" description="Helical" evidence="2">
    <location>
        <begin position="415"/>
        <end position="437"/>
    </location>
</feature>
<dbReference type="Gene3D" id="1.50.10.20">
    <property type="match status" value="1"/>
</dbReference>
<evidence type="ECO:0000256" key="1">
    <source>
        <dbReference type="SAM" id="MobiDB-lite"/>
    </source>
</evidence>
<organism evidence="3">
    <name type="scientific">freshwater metagenome</name>
    <dbReference type="NCBI Taxonomy" id="449393"/>
    <lineage>
        <taxon>unclassified sequences</taxon>
        <taxon>metagenomes</taxon>
        <taxon>ecological metagenomes</taxon>
    </lineage>
</organism>
<keyword evidence="2" id="KW-0472">Membrane</keyword>
<reference evidence="3" key="1">
    <citation type="submission" date="2020-05" db="EMBL/GenBank/DDBJ databases">
        <authorList>
            <person name="Chiriac C."/>
            <person name="Salcher M."/>
            <person name="Ghai R."/>
            <person name="Kavagutti S V."/>
        </authorList>
    </citation>
    <scope>NUCLEOTIDE SEQUENCE</scope>
</reference>
<sequence length="440" mass="44446">MKPLGAAVSSICIAIAMLLSLPLVAHAAAPELPDGLFGSQDPTYDGVFRQSEAILAYVAMDQTPPASAVQWLIDQQCANGSWQAYRADTAVPCPATDAANYTGPDSNSTALAVTALSAIKQSASANDGLAYLRTIQNDDGGMPYYQGQASDASSTGLTAVAVSTSGGSLGAFTQAGNSLRDGLNAFQIDCSATAVEQGGFVYLTSDEAFGSDFASVQGLLGLSDVGVPIGTPSSDNDQTNFACPDASPTTADRISAGAQWLVTKLAANNGTLASEYTPGQTDWTNTRVAVLALAASGHGQAAITTAIAALADSVNTTVKDSDGNDRPGVLAELILANQAAQPALAAKSSKGSLRALEATGGLDSTALLDRLATTLNTVSLGPIAYSGQGDEKGVSGSSAPELAQSGPSNSVRTTFSLALLLLALGIFFLSLSTAPVAQKP</sequence>
<dbReference type="AlphaFoldDB" id="A0A6J7DCC7"/>
<gene>
    <name evidence="3" type="ORF">UFOPK3401_00558</name>
</gene>
<evidence type="ECO:0000256" key="2">
    <source>
        <dbReference type="SAM" id="Phobius"/>
    </source>
</evidence>
<keyword evidence="2" id="KW-1133">Transmembrane helix</keyword>
<dbReference type="SUPFAM" id="SSF48239">
    <property type="entry name" value="Terpenoid cyclases/Protein prenyltransferases"/>
    <property type="match status" value="1"/>
</dbReference>
<feature type="region of interest" description="Disordered" evidence="1">
    <location>
        <begin position="388"/>
        <end position="408"/>
    </location>
</feature>
<dbReference type="InterPro" id="IPR008930">
    <property type="entry name" value="Terpenoid_cyclase/PrenylTrfase"/>
</dbReference>
<evidence type="ECO:0000313" key="3">
    <source>
        <dbReference type="EMBL" id="CAB4866575.1"/>
    </source>
</evidence>